<dbReference type="PROSITE" id="PS00108">
    <property type="entry name" value="PROTEIN_KINASE_ST"/>
    <property type="match status" value="1"/>
</dbReference>
<feature type="transmembrane region" description="Helical" evidence="1">
    <location>
        <begin position="346"/>
        <end position="369"/>
    </location>
</feature>
<dbReference type="InterPro" id="IPR053235">
    <property type="entry name" value="Ser_Thr_kinase"/>
</dbReference>
<dbReference type="PATRIC" id="fig|1629550.3.peg.163"/>
<dbReference type="CDD" id="cd14014">
    <property type="entry name" value="STKc_PknB_like"/>
    <property type="match status" value="1"/>
</dbReference>
<dbReference type="RefSeq" id="WP_046821626.1">
    <property type="nucleotide sequence ID" value="NZ_LBBT01000018.1"/>
</dbReference>
<dbReference type="PANTHER" id="PTHR24361">
    <property type="entry name" value="MITOGEN-ACTIVATED KINASE KINASE KINASE"/>
    <property type="match status" value="1"/>
</dbReference>
<accession>A0A0M3DJW3</accession>
<keyword evidence="1" id="KW-0812">Transmembrane</keyword>
<proteinExistence type="predicted"/>
<comment type="caution">
    <text evidence="3">The sequence shown here is derived from an EMBL/GenBank/DDBJ whole genome shotgun (WGS) entry which is preliminary data.</text>
</comment>
<evidence type="ECO:0000313" key="3">
    <source>
        <dbReference type="EMBL" id="KKY02875.1"/>
    </source>
</evidence>
<dbReference type="OrthoDB" id="9788659at2"/>
<keyword evidence="1" id="KW-1133">Transmembrane helix</keyword>
<dbReference type="Proteomes" id="UP000034407">
    <property type="component" value="Unassembled WGS sequence"/>
</dbReference>
<dbReference type="PROSITE" id="PS50011">
    <property type="entry name" value="PROTEIN_KINASE_DOM"/>
    <property type="match status" value="1"/>
</dbReference>
<feature type="domain" description="Protein kinase" evidence="2">
    <location>
        <begin position="12"/>
        <end position="261"/>
    </location>
</feature>
<dbReference type="SUPFAM" id="SSF56112">
    <property type="entry name" value="Protein kinase-like (PK-like)"/>
    <property type="match status" value="1"/>
</dbReference>
<evidence type="ECO:0000259" key="2">
    <source>
        <dbReference type="PROSITE" id="PS50011"/>
    </source>
</evidence>
<gene>
    <name evidence="3" type="ORF">VN21_01030</name>
</gene>
<dbReference type="EMBL" id="LBBT01000018">
    <property type="protein sequence ID" value="KKY02875.1"/>
    <property type="molecule type" value="Genomic_DNA"/>
</dbReference>
<dbReference type="InterPro" id="IPR008271">
    <property type="entry name" value="Ser/Thr_kinase_AS"/>
</dbReference>
<dbReference type="SMART" id="SM00220">
    <property type="entry name" value="S_TKc"/>
    <property type="match status" value="1"/>
</dbReference>
<evidence type="ECO:0000313" key="4">
    <source>
        <dbReference type="Proteomes" id="UP000034407"/>
    </source>
</evidence>
<dbReference type="GO" id="GO:0005524">
    <property type="term" value="F:ATP binding"/>
    <property type="evidence" value="ECO:0007669"/>
    <property type="project" value="InterPro"/>
</dbReference>
<keyword evidence="1" id="KW-0472">Membrane</keyword>
<dbReference type="GO" id="GO:0005737">
    <property type="term" value="C:cytoplasm"/>
    <property type="evidence" value="ECO:0007669"/>
    <property type="project" value="TreeGrafter"/>
</dbReference>
<protein>
    <recommendedName>
        <fullName evidence="2">Protein kinase domain-containing protein</fullName>
    </recommendedName>
</protein>
<dbReference type="GO" id="GO:0004674">
    <property type="term" value="F:protein serine/threonine kinase activity"/>
    <property type="evidence" value="ECO:0007669"/>
    <property type="project" value="TreeGrafter"/>
</dbReference>
<evidence type="ECO:0000256" key="1">
    <source>
        <dbReference type="SAM" id="Phobius"/>
    </source>
</evidence>
<dbReference type="InterPro" id="IPR000719">
    <property type="entry name" value="Prot_kinase_dom"/>
</dbReference>
<dbReference type="AlphaFoldDB" id="A0A0M3DJW3"/>
<feature type="transmembrane region" description="Helical" evidence="1">
    <location>
        <begin position="312"/>
        <end position="334"/>
    </location>
</feature>
<dbReference type="Pfam" id="PF00069">
    <property type="entry name" value="Pkinase"/>
    <property type="match status" value="1"/>
</dbReference>
<dbReference type="InterPro" id="IPR011009">
    <property type="entry name" value="Kinase-like_dom_sf"/>
</dbReference>
<reference evidence="3 4" key="1">
    <citation type="submission" date="2015-04" db="EMBL/GenBank/DDBJ databases">
        <title>Microcin producing Clostridium sp. JC272T.</title>
        <authorList>
            <person name="Jyothsna T."/>
            <person name="Sasikala C."/>
            <person name="Ramana C."/>
        </authorList>
    </citation>
    <scope>NUCLEOTIDE SEQUENCE [LARGE SCALE GENOMIC DNA]</scope>
    <source>
        <strain evidence="3 4">JC272</strain>
    </source>
</reference>
<organism evidence="3 4">
    <name type="scientific">Paraclostridium benzoelyticum</name>
    <dbReference type="NCBI Taxonomy" id="1629550"/>
    <lineage>
        <taxon>Bacteria</taxon>
        <taxon>Bacillati</taxon>
        <taxon>Bacillota</taxon>
        <taxon>Clostridia</taxon>
        <taxon>Peptostreptococcales</taxon>
        <taxon>Peptostreptococcaceae</taxon>
        <taxon>Paraclostridium</taxon>
    </lineage>
</organism>
<feature type="transmembrane region" description="Helical" evidence="1">
    <location>
        <begin position="287"/>
        <end position="306"/>
    </location>
</feature>
<sequence length="373" mass="43445">MNIDEEYKLSLYEELKSIHKSRKSEIFLVQNTLDEKFYIKRVLKEYTLQVYESLNHIESKNLAKVYEFFEYEDKLIIIEEFISGHTLQEILKIDGKLSEDAVAKYMIDLCCVLKKIHNLNPCIIHRDIKPANIMISNDGVLKLIDFDIARIYKYGENMDTTLLGTKGYASPEQFGFDQTDCRSDIYAIGIMMNVLTTGKHTKEIESDGKLKDIIKKCTKISANERYQSVEDLKVDLEKLINLDYKEGKKLYKLNKISDNDIKDLNINMKKNNNLLDILPGFRSRNKLNMMLAILWYLFLITGLVFVDSTTTFIENILVIGLLLSLFLLYTNFLNITSRLPMVRSKVRYFSVFGYIIYSFMLFMVFGLGLELVK</sequence>
<dbReference type="Gene3D" id="1.10.510.10">
    <property type="entry name" value="Transferase(Phosphotransferase) domain 1"/>
    <property type="match status" value="1"/>
</dbReference>
<name>A0A0M3DJW3_9FIRM</name>
<keyword evidence="4" id="KW-1185">Reference proteome</keyword>